<feature type="compositionally biased region" description="Polar residues" evidence="1">
    <location>
        <begin position="200"/>
        <end position="214"/>
    </location>
</feature>
<proteinExistence type="predicted"/>
<feature type="compositionally biased region" description="Low complexity" evidence="1">
    <location>
        <begin position="124"/>
        <end position="150"/>
    </location>
</feature>
<feature type="compositionally biased region" description="Basic and acidic residues" evidence="1">
    <location>
        <begin position="296"/>
        <end position="314"/>
    </location>
</feature>
<dbReference type="AlphaFoldDB" id="A0A8T2LSW7"/>
<dbReference type="EMBL" id="JAICCE010000010">
    <property type="protein sequence ID" value="KAG9272715.1"/>
    <property type="molecule type" value="Genomic_DNA"/>
</dbReference>
<feature type="compositionally biased region" description="Basic residues" evidence="1">
    <location>
        <begin position="538"/>
        <end position="550"/>
    </location>
</feature>
<evidence type="ECO:0000313" key="2">
    <source>
        <dbReference type="EMBL" id="KAG9272715.1"/>
    </source>
</evidence>
<name>A0A8T2LSW7_ASTMX</name>
<dbReference type="Proteomes" id="UP000752171">
    <property type="component" value="Unassembled WGS sequence"/>
</dbReference>
<reference evidence="2 3" key="1">
    <citation type="submission" date="2021-07" db="EMBL/GenBank/DDBJ databases">
        <authorList>
            <person name="Imarazene B."/>
            <person name="Zahm M."/>
            <person name="Klopp C."/>
            <person name="Cabau C."/>
            <person name="Beille S."/>
            <person name="Jouanno E."/>
            <person name="Castinel A."/>
            <person name="Lluch J."/>
            <person name="Gil L."/>
            <person name="Kuchtly C."/>
            <person name="Lopez Roques C."/>
            <person name="Donnadieu C."/>
            <person name="Parrinello H."/>
            <person name="Journot L."/>
            <person name="Du K."/>
            <person name="Schartl M."/>
            <person name="Retaux S."/>
            <person name="Guiguen Y."/>
        </authorList>
    </citation>
    <scope>NUCLEOTIDE SEQUENCE [LARGE SCALE GENOMIC DNA]</scope>
    <source>
        <strain evidence="2">Pach_M1</strain>
        <tissue evidence="2">Testis</tissue>
    </source>
</reference>
<feature type="compositionally biased region" description="Basic residues" evidence="1">
    <location>
        <begin position="356"/>
        <end position="365"/>
    </location>
</feature>
<accession>A0A8T2LSW7</accession>
<feature type="compositionally biased region" description="Basic and acidic residues" evidence="1">
    <location>
        <begin position="382"/>
        <end position="396"/>
    </location>
</feature>
<feature type="compositionally biased region" description="Basic and acidic residues" evidence="1">
    <location>
        <begin position="703"/>
        <end position="714"/>
    </location>
</feature>
<feature type="compositionally biased region" description="Acidic residues" evidence="1">
    <location>
        <begin position="620"/>
        <end position="688"/>
    </location>
</feature>
<feature type="compositionally biased region" description="Acidic residues" evidence="1">
    <location>
        <begin position="737"/>
        <end position="769"/>
    </location>
</feature>
<sequence>MRMDLRTDLKSQLRDPNRSSKAALLQSRWQEVSERECRARLHNQKLLQDFQRAQDTLTDLVARTEAMNTIRVEYERYLEQNFPRWQQKLKDKRLLEQRKRIEEHLKACIQQMEEDQRINGGKTSSIGSHSASSISSDPSHPPISHSIPLSRESKEKRGEVHARKPRSTMSKQDNKQNLQGIVPNDSQPLYAPFTWPSEAEPQQSNISKQSKTFQSIHQALNSPVPLPADPRYDPYPVVQQEQPSSGHFPQYLKPWAGGVQSAPAGAPWMGVPVNPLVWKILRMSEAGAEELMYGEQSDREKWRKDSNSELQKHQDQRRRRKEKGSDRSSELDTKSACLSDGHGDSIESSALSTVRNQRRRERQTHRLSSEEKGGVSMGSSSRSDHHPDTSNEKNEISKSSTVTTSRASNTQVKSTAGIGSSSECVNQSSEDAKVVRSSVMEKMTKQRRRETEIDRSSSEEKGGVSGRSSSRSNHHCNTSNDKNKISQSSTVTTSRASNTQVKSTAGVGSTKHLDKEREQEDNCKEDRITDSPTAVEKKNKKKQKTKKRIKKNEDDLEEEKHLTDQEERVSEDGEQRREEKKEEEDDVGDEEQNEEVKSERLCNKRRKGGEKSEGASLVEMEVEEEEDDDEKYKGEDEEDENGGDKEEEDDDVDDGDGELIEKSEGEEDDDQEDGEDDDGDDGDEDGPEEISVKVKAPRSRQIKRGDESDERGNDSEDAASDSKVNINDSLKHLYKDEETEDEELYDQEIEDDIEDGDDDDDDDDEDDDVVVEKAYPWSRGPAYNHTKYQDDEDEDDVEGLLAPQINIQEHDSDEEKETLNSKDSQSNSEEDRSHRKPVSAPVKDKPKDEPADSDDEFDHFYD</sequence>
<protein>
    <submittedName>
        <fullName evidence="2">Glutamic acid-rich protein-like</fullName>
    </submittedName>
</protein>
<feature type="compositionally biased region" description="Basic and acidic residues" evidence="1">
    <location>
        <begin position="151"/>
        <end position="162"/>
    </location>
</feature>
<evidence type="ECO:0000313" key="3">
    <source>
        <dbReference type="Proteomes" id="UP000752171"/>
    </source>
</evidence>
<feature type="compositionally biased region" description="Polar residues" evidence="1">
    <location>
        <begin position="167"/>
        <end position="187"/>
    </location>
</feature>
<feature type="compositionally biased region" description="Polar residues" evidence="1">
    <location>
        <begin position="475"/>
        <end position="507"/>
    </location>
</feature>
<feature type="compositionally biased region" description="Basic and acidic residues" evidence="1">
    <location>
        <begin position="558"/>
        <end position="580"/>
    </location>
</feature>
<gene>
    <name evidence="2" type="ORF">AMEX_G13735</name>
</gene>
<feature type="region of interest" description="Disordered" evidence="1">
    <location>
        <begin position="291"/>
        <end position="862"/>
    </location>
</feature>
<feature type="compositionally biased region" description="Basic and acidic residues" evidence="1">
    <location>
        <begin position="511"/>
        <end position="529"/>
    </location>
</feature>
<evidence type="ECO:0000256" key="1">
    <source>
        <dbReference type="SAM" id="MobiDB-lite"/>
    </source>
</evidence>
<feature type="compositionally biased region" description="Basic and acidic residues" evidence="1">
    <location>
        <begin position="323"/>
        <end position="333"/>
    </location>
</feature>
<organism evidence="2 3">
    <name type="scientific">Astyanax mexicanus</name>
    <name type="common">Blind cave fish</name>
    <name type="synonym">Astyanax fasciatus mexicanus</name>
    <dbReference type="NCBI Taxonomy" id="7994"/>
    <lineage>
        <taxon>Eukaryota</taxon>
        <taxon>Metazoa</taxon>
        <taxon>Chordata</taxon>
        <taxon>Craniata</taxon>
        <taxon>Vertebrata</taxon>
        <taxon>Euteleostomi</taxon>
        <taxon>Actinopterygii</taxon>
        <taxon>Neopterygii</taxon>
        <taxon>Teleostei</taxon>
        <taxon>Ostariophysi</taxon>
        <taxon>Characiformes</taxon>
        <taxon>Characoidei</taxon>
        <taxon>Acestrorhamphidae</taxon>
        <taxon>Acestrorhamphinae</taxon>
        <taxon>Astyanax</taxon>
    </lineage>
</organism>
<feature type="compositionally biased region" description="Acidic residues" evidence="1">
    <location>
        <begin position="581"/>
        <end position="593"/>
    </location>
</feature>
<comment type="caution">
    <text evidence="2">The sequence shown here is derived from an EMBL/GenBank/DDBJ whole genome shotgun (WGS) entry which is preliminary data.</text>
</comment>
<feature type="compositionally biased region" description="Acidic residues" evidence="1">
    <location>
        <begin position="851"/>
        <end position="862"/>
    </location>
</feature>
<feature type="compositionally biased region" description="Basic and acidic residues" evidence="1">
    <location>
        <begin position="449"/>
        <end position="462"/>
    </location>
</feature>
<feature type="region of interest" description="Disordered" evidence="1">
    <location>
        <begin position="112"/>
        <end position="214"/>
    </location>
</feature>
<feature type="compositionally biased region" description="Polar residues" evidence="1">
    <location>
        <begin position="397"/>
        <end position="429"/>
    </location>
</feature>